<dbReference type="OrthoDB" id="7941246at2"/>
<dbReference type="PANTHER" id="PTHR43245:SF13">
    <property type="entry name" value="UDP-D-APIOSE_UDP-D-XYLOSE SYNTHASE 2"/>
    <property type="match status" value="1"/>
</dbReference>
<dbReference type="InterPro" id="IPR050177">
    <property type="entry name" value="Lipid_A_modif_metabolic_enz"/>
</dbReference>
<dbReference type="Pfam" id="PF01370">
    <property type="entry name" value="Epimerase"/>
    <property type="match status" value="1"/>
</dbReference>
<evidence type="ECO:0000259" key="1">
    <source>
        <dbReference type="Pfam" id="PF01370"/>
    </source>
</evidence>
<dbReference type="STRING" id="235985.SAMN05414137_115157"/>
<keyword evidence="3" id="KW-1185">Reference proteome</keyword>
<dbReference type="PANTHER" id="PTHR43245">
    <property type="entry name" value="BIFUNCTIONAL POLYMYXIN RESISTANCE PROTEIN ARNA"/>
    <property type="match status" value="1"/>
</dbReference>
<dbReference type="Gene3D" id="3.40.50.720">
    <property type="entry name" value="NAD(P)-binding Rossmann-like Domain"/>
    <property type="match status" value="1"/>
</dbReference>
<dbReference type="SUPFAM" id="SSF51735">
    <property type="entry name" value="NAD(P)-binding Rossmann-fold domains"/>
    <property type="match status" value="1"/>
</dbReference>
<proteinExistence type="predicted"/>
<dbReference type="InterPro" id="IPR036291">
    <property type="entry name" value="NAD(P)-bd_dom_sf"/>
</dbReference>
<protein>
    <submittedName>
        <fullName evidence="2">Nucleoside-diphosphate-sugar epimerase</fullName>
    </submittedName>
</protein>
<feature type="domain" description="NAD-dependent epimerase/dehydratase" evidence="1">
    <location>
        <begin position="4"/>
        <end position="215"/>
    </location>
</feature>
<dbReference type="RefSeq" id="WP_042450510.1">
    <property type="nucleotide sequence ID" value="NZ_BBPN01000019.1"/>
</dbReference>
<dbReference type="InterPro" id="IPR001509">
    <property type="entry name" value="Epimerase_deHydtase"/>
</dbReference>
<sequence>MDLLILGGTEFVGRALTEDALARGWKVTLFHRGNHAPVDGVDVLHGDRIAPGGLAALEQAVAAGRRFDAVVDTWSAAPAAVRATARLLADHVDRYAYVSSGSVYTFPQPAGANESAPVVDADPGATEAPYAQAKRGAELALLEVFGERALFGRAGLILGPHENIGRLPWWLGRIARGGTVLAPGPRELPLQYIDARDLAAWLLDAVAAGLGGAYNLVGPPGATTMGELLDTCLAVTGSAARLRWTDPEPILAAGIEPWTDLPIWLPPGEEHDTLHGVSVDKALAAGLRVRPVAETVADTWAWLQSVGGTAPQRPDRPPVGLAPERETDLLRTLAIDAPST</sequence>
<evidence type="ECO:0000313" key="2">
    <source>
        <dbReference type="EMBL" id="SEL93649.1"/>
    </source>
</evidence>
<dbReference type="AlphaFoldDB" id="A0A1H7UA13"/>
<accession>A0A1H7UA13</accession>
<reference evidence="3" key="1">
    <citation type="submission" date="2016-10" db="EMBL/GenBank/DDBJ databases">
        <authorList>
            <person name="Varghese N."/>
        </authorList>
    </citation>
    <scope>NUCLEOTIDE SEQUENCE [LARGE SCALE GENOMIC DNA]</scope>
    <source>
        <strain evidence="3">DSM 45096 / BCRC 16803 / CGMCC 4.1857 / CIP 109030 / JCM 12277 / KCTC 19219 / NBRC 100920 / 33214</strain>
    </source>
</reference>
<organism evidence="2 3">
    <name type="scientific">Streptacidiphilus jiangxiensis</name>
    <dbReference type="NCBI Taxonomy" id="235985"/>
    <lineage>
        <taxon>Bacteria</taxon>
        <taxon>Bacillati</taxon>
        <taxon>Actinomycetota</taxon>
        <taxon>Actinomycetes</taxon>
        <taxon>Kitasatosporales</taxon>
        <taxon>Streptomycetaceae</taxon>
        <taxon>Streptacidiphilus</taxon>
    </lineage>
</organism>
<dbReference type="Proteomes" id="UP000183015">
    <property type="component" value="Unassembled WGS sequence"/>
</dbReference>
<gene>
    <name evidence="2" type="ORF">SAMN05414137_115157</name>
</gene>
<dbReference type="eggNOG" id="COG0451">
    <property type="taxonomic scope" value="Bacteria"/>
</dbReference>
<name>A0A1H7UA13_STRJI</name>
<evidence type="ECO:0000313" key="3">
    <source>
        <dbReference type="Proteomes" id="UP000183015"/>
    </source>
</evidence>
<dbReference type="EMBL" id="FOAZ01000015">
    <property type="protein sequence ID" value="SEL93649.1"/>
    <property type="molecule type" value="Genomic_DNA"/>
</dbReference>